<proteinExistence type="predicted"/>
<gene>
    <name evidence="2" type="ORF">AsAng_0010330</name>
</gene>
<dbReference type="RefSeq" id="WP_264791647.1">
    <property type="nucleotide sequence ID" value="NZ_AP026867.1"/>
</dbReference>
<name>A0A915YC27_9BACT</name>
<evidence type="ECO:0000256" key="1">
    <source>
        <dbReference type="SAM" id="Phobius"/>
    </source>
</evidence>
<dbReference type="EMBL" id="AP026867">
    <property type="protein sequence ID" value="BDS10325.1"/>
    <property type="molecule type" value="Genomic_DNA"/>
</dbReference>
<accession>A0A915YC27</accession>
<evidence type="ECO:0000313" key="2">
    <source>
        <dbReference type="EMBL" id="BDS10325.1"/>
    </source>
</evidence>
<keyword evidence="3" id="KW-1185">Reference proteome</keyword>
<keyword evidence="1" id="KW-1133">Transmembrane helix</keyword>
<keyword evidence="1" id="KW-0812">Transmembrane</keyword>
<sequence>MNTVNHYKEKFWGYSNDQLKDIIAGRFEEPSDNEVAAAMFLLKERKNASDDSSLSLAQIPSASMAVLLEIVKNPATWGTDAVAIAEAEILRREHQPVEGSASEGKKTILQIVLTIVGVILSVLLLKMLAGILLVCFLFYCAMSCLQSL</sequence>
<dbReference type="Proteomes" id="UP001060919">
    <property type="component" value="Chromosome"/>
</dbReference>
<dbReference type="AlphaFoldDB" id="A0A915YC27"/>
<organism evidence="2 3">
    <name type="scientific">Aureispira anguillae</name>
    <dbReference type="NCBI Taxonomy" id="2864201"/>
    <lineage>
        <taxon>Bacteria</taxon>
        <taxon>Pseudomonadati</taxon>
        <taxon>Bacteroidota</taxon>
        <taxon>Saprospiria</taxon>
        <taxon>Saprospirales</taxon>
        <taxon>Saprospiraceae</taxon>
        <taxon>Aureispira</taxon>
    </lineage>
</organism>
<reference evidence="2" key="1">
    <citation type="submission" date="2022-09" db="EMBL/GenBank/DDBJ databases">
        <title>Aureispira anguillicida sp. nov., isolated from Leptocephalus of Japanese eel Anguilla japonica.</title>
        <authorList>
            <person name="Yuasa K."/>
            <person name="Mekata T."/>
            <person name="Ikunari K."/>
        </authorList>
    </citation>
    <scope>NUCLEOTIDE SEQUENCE</scope>
    <source>
        <strain evidence="2">EL160426</strain>
    </source>
</reference>
<protein>
    <submittedName>
        <fullName evidence="2">Uncharacterized protein</fullName>
    </submittedName>
</protein>
<evidence type="ECO:0000313" key="3">
    <source>
        <dbReference type="Proteomes" id="UP001060919"/>
    </source>
</evidence>
<dbReference type="KEGG" id="aup:AsAng_0010330"/>
<keyword evidence="1" id="KW-0472">Membrane</keyword>
<feature type="transmembrane region" description="Helical" evidence="1">
    <location>
        <begin position="111"/>
        <end position="139"/>
    </location>
</feature>